<reference evidence="2 3" key="1">
    <citation type="submission" date="2018-07" db="EMBL/GenBank/DDBJ databases">
        <title>Genomic Encyclopedia of Type Strains, Phase IV (KMG-IV): sequencing the most valuable type-strain genomes for metagenomic binning, comparative biology and taxonomic classification.</title>
        <authorList>
            <person name="Goeker M."/>
        </authorList>
    </citation>
    <scope>NUCLEOTIDE SEQUENCE [LARGE SCALE GENOMIC DNA]</scope>
    <source>
        <strain evidence="2 3">DSM 25281</strain>
    </source>
</reference>
<evidence type="ECO:0000256" key="1">
    <source>
        <dbReference type="SAM" id="MobiDB-lite"/>
    </source>
</evidence>
<dbReference type="Proteomes" id="UP000255326">
    <property type="component" value="Unassembled WGS sequence"/>
</dbReference>
<evidence type="ECO:0000313" key="3">
    <source>
        <dbReference type="Proteomes" id="UP000255326"/>
    </source>
</evidence>
<name>A0A370GH59_9BACI</name>
<keyword evidence="3" id="KW-1185">Reference proteome</keyword>
<dbReference type="RefSeq" id="WP_281269366.1">
    <property type="nucleotide sequence ID" value="NZ_QQAY01000009.1"/>
</dbReference>
<proteinExistence type="predicted"/>
<feature type="region of interest" description="Disordered" evidence="1">
    <location>
        <begin position="1"/>
        <end position="44"/>
    </location>
</feature>
<comment type="caution">
    <text evidence="2">The sequence shown here is derived from an EMBL/GenBank/DDBJ whole genome shotgun (WGS) entry which is preliminary data.</text>
</comment>
<accession>A0A370GH59</accession>
<sequence>MSQKRDKGNSQKGTVTAGVDIKNTVSAEEVEKVVHPAKDQNSEQ</sequence>
<organism evidence="2 3">
    <name type="scientific">Falsibacillus pallidus</name>
    <dbReference type="NCBI Taxonomy" id="493781"/>
    <lineage>
        <taxon>Bacteria</taxon>
        <taxon>Bacillati</taxon>
        <taxon>Bacillota</taxon>
        <taxon>Bacilli</taxon>
        <taxon>Bacillales</taxon>
        <taxon>Bacillaceae</taxon>
        <taxon>Falsibacillus</taxon>
    </lineage>
</organism>
<evidence type="ECO:0000313" key="2">
    <source>
        <dbReference type="EMBL" id="RDI41253.1"/>
    </source>
</evidence>
<feature type="compositionally biased region" description="Basic and acidic residues" evidence="1">
    <location>
        <begin position="29"/>
        <end position="44"/>
    </location>
</feature>
<dbReference type="AlphaFoldDB" id="A0A370GH59"/>
<gene>
    <name evidence="2" type="ORF">DFR59_10999</name>
</gene>
<dbReference type="EMBL" id="QQAY01000009">
    <property type="protein sequence ID" value="RDI41253.1"/>
    <property type="molecule type" value="Genomic_DNA"/>
</dbReference>
<protein>
    <submittedName>
        <fullName evidence="2">Uncharacterized protein</fullName>
    </submittedName>
</protein>